<protein>
    <submittedName>
        <fullName evidence="3">Aldo/keto reductase</fullName>
        <ecNumber evidence="3">1.1.1.-</ecNumber>
    </submittedName>
</protein>
<dbReference type="Pfam" id="PF00248">
    <property type="entry name" value="Aldo_ket_red"/>
    <property type="match status" value="1"/>
</dbReference>
<evidence type="ECO:0000313" key="3">
    <source>
        <dbReference type="EMBL" id="MEB3101084.1"/>
    </source>
</evidence>
<name>A0ABU5ZF13_9BACL</name>
<comment type="caution">
    <text evidence="3">The sequence shown here is derived from an EMBL/GenBank/DDBJ whole genome shotgun (WGS) entry which is preliminary data.</text>
</comment>
<dbReference type="CDD" id="cd19086">
    <property type="entry name" value="AKR_AKR11C1"/>
    <property type="match status" value="1"/>
</dbReference>
<evidence type="ECO:0000256" key="1">
    <source>
        <dbReference type="ARBA" id="ARBA00023002"/>
    </source>
</evidence>
<dbReference type="PANTHER" id="PTHR43364">
    <property type="entry name" value="NADH-SPECIFIC METHYLGLYOXAL REDUCTASE-RELATED"/>
    <property type="match status" value="1"/>
</dbReference>
<organism evidence="3 4">
    <name type="scientific">Ferviditalea candida</name>
    <dbReference type="NCBI Taxonomy" id="3108399"/>
    <lineage>
        <taxon>Bacteria</taxon>
        <taxon>Bacillati</taxon>
        <taxon>Bacillota</taxon>
        <taxon>Bacilli</taxon>
        <taxon>Bacillales</taxon>
        <taxon>Paenibacillaceae</taxon>
        <taxon>Ferviditalea</taxon>
    </lineage>
</organism>
<dbReference type="EMBL" id="JAYJLD010000005">
    <property type="protein sequence ID" value="MEB3101084.1"/>
    <property type="molecule type" value="Genomic_DNA"/>
</dbReference>
<dbReference type="InterPro" id="IPR020471">
    <property type="entry name" value="AKR"/>
</dbReference>
<dbReference type="EC" id="1.1.1.-" evidence="3"/>
<dbReference type="Proteomes" id="UP001310386">
    <property type="component" value="Unassembled WGS sequence"/>
</dbReference>
<reference evidence="3" key="1">
    <citation type="submission" date="2023-12" db="EMBL/GenBank/DDBJ databases">
        <title>Fervidustalea candida gen. nov., sp. nov., a novel member of the family Paenibacillaceae isolated from a geothermal area.</title>
        <authorList>
            <person name="Li W.-J."/>
            <person name="Jiao J.-Y."/>
            <person name="Chen Y."/>
        </authorList>
    </citation>
    <scope>NUCLEOTIDE SEQUENCE</scope>
    <source>
        <strain evidence="3">SYSU GA230002</strain>
    </source>
</reference>
<evidence type="ECO:0000313" key="4">
    <source>
        <dbReference type="Proteomes" id="UP001310386"/>
    </source>
</evidence>
<dbReference type="PRINTS" id="PR00069">
    <property type="entry name" value="ALDKETRDTASE"/>
</dbReference>
<proteinExistence type="predicted"/>
<evidence type="ECO:0000259" key="2">
    <source>
        <dbReference type="Pfam" id="PF00248"/>
    </source>
</evidence>
<feature type="domain" description="NADP-dependent oxidoreductase" evidence="2">
    <location>
        <begin position="16"/>
        <end position="295"/>
    </location>
</feature>
<dbReference type="Gene3D" id="3.20.20.100">
    <property type="entry name" value="NADP-dependent oxidoreductase domain"/>
    <property type="match status" value="1"/>
</dbReference>
<dbReference type="InterPro" id="IPR036812">
    <property type="entry name" value="NAD(P)_OxRdtase_dom_sf"/>
</dbReference>
<accession>A0ABU5ZF13</accession>
<sequence>MKYRRLGKTNMKVSVIGVGTWQFGGEWGKDFTQKEVDEILDKAMELGINLIDTAECYGDHLSESLIGDYLRRRRREDWIVATKFGHRFHSHLDRTTHCSADEVLKQLDLSLKALNTDYIDLYQSHSPSDECFDNDDMWKVLDKQMQAGKIRHLGISIAKNNNIGQTDAASKVKAEAIQVVYNRLDRNPEDQVFASCERQQLGVLARVPLASGYLSGKYKPGAVFAANDVRSRHDAEQTNEKLEMAEQIRRNEVPQGMNMAQWALAWCLKHPAVTSVIPGCKDAAQAESNAAAAEYVSDSHPQAWNE</sequence>
<dbReference type="PANTHER" id="PTHR43364:SF4">
    <property type="entry name" value="NAD(P)-LINKED OXIDOREDUCTASE SUPERFAMILY PROTEIN"/>
    <property type="match status" value="1"/>
</dbReference>
<dbReference type="GO" id="GO:0016491">
    <property type="term" value="F:oxidoreductase activity"/>
    <property type="evidence" value="ECO:0007669"/>
    <property type="project" value="UniProtKB-KW"/>
</dbReference>
<dbReference type="InterPro" id="IPR050523">
    <property type="entry name" value="AKR_Detox_Biosynth"/>
</dbReference>
<dbReference type="SUPFAM" id="SSF51430">
    <property type="entry name" value="NAD(P)-linked oxidoreductase"/>
    <property type="match status" value="1"/>
</dbReference>
<dbReference type="RefSeq" id="WP_371753198.1">
    <property type="nucleotide sequence ID" value="NZ_JAYJLD010000005.1"/>
</dbReference>
<dbReference type="InterPro" id="IPR023210">
    <property type="entry name" value="NADP_OxRdtase_dom"/>
</dbReference>
<keyword evidence="4" id="KW-1185">Reference proteome</keyword>
<keyword evidence="1 3" id="KW-0560">Oxidoreductase</keyword>
<gene>
    <name evidence="3" type="ORF">VF724_05345</name>
</gene>